<evidence type="ECO:0000259" key="5">
    <source>
        <dbReference type="PROSITE" id="PS01180"/>
    </source>
</evidence>
<reference evidence="7" key="1">
    <citation type="submission" date="2022-11" db="EMBL/GenBank/DDBJ databases">
        <title>Centuries of genome instability and evolution in soft-shell clam transmissible cancer (bioRxiv).</title>
        <authorList>
            <person name="Hart S.F.M."/>
            <person name="Yonemitsu M.A."/>
            <person name="Giersch R.M."/>
            <person name="Beal B.F."/>
            <person name="Arriagada G."/>
            <person name="Davis B.W."/>
            <person name="Ostrander E.A."/>
            <person name="Goff S.P."/>
            <person name="Metzger M.J."/>
        </authorList>
    </citation>
    <scope>NUCLEOTIDE SEQUENCE</scope>
    <source>
        <strain evidence="7">MELC-2E11</strain>
        <tissue evidence="7">Siphon/mantle</tissue>
    </source>
</reference>
<dbReference type="SMART" id="SM00042">
    <property type="entry name" value="CUB"/>
    <property type="match status" value="1"/>
</dbReference>
<dbReference type="CDD" id="cd00033">
    <property type="entry name" value="CCP"/>
    <property type="match status" value="1"/>
</dbReference>
<keyword evidence="4" id="KW-1133">Transmembrane helix</keyword>
<feature type="domain" description="Sushi" evidence="6">
    <location>
        <begin position="172"/>
        <end position="227"/>
    </location>
</feature>
<evidence type="ECO:0000256" key="3">
    <source>
        <dbReference type="PROSITE-ProRule" id="PRU00302"/>
    </source>
</evidence>
<feature type="transmembrane region" description="Helical" evidence="4">
    <location>
        <begin position="34"/>
        <end position="54"/>
    </location>
</feature>
<evidence type="ECO:0000259" key="6">
    <source>
        <dbReference type="PROSITE" id="PS50923"/>
    </source>
</evidence>
<sequence>MGIISIGKGCGQTHFVRDPSFLNINRITKEMLNITLNTTMYMCVVFFILTEIVVNVTPATHSVRLHGMSGHFSSTNYPRNYTNNYFCTYYINGPQRSTVCIQFDDFQLERRYDYVRVFDGPSLASRSIGNYSGTDGLHVRICSTSSAMSLNFTTDYSIVMAGFNARYWVVMHGCSELDLTNGYTISSNLIESNATFNCIKGFDFSGDNISICLENSTWSNTNVSCQPK</sequence>
<dbReference type="PROSITE" id="PS50923">
    <property type="entry name" value="SUSHI"/>
    <property type="match status" value="1"/>
</dbReference>
<evidence type="ECO:0000256" key="1">
    <source>
        <dbReference type="ARBA" id="ARBA00022737"/>
    </source>
</evidence>
<dbReference type="InterPro" id="IPR035914">
    <property type="entry name" value="Sperma_CUB_dom_sf"/>
</dbReference>
<accession>A0ABY7DNW3</accession>
<dbReference type="SUPFAM" id="SSF49854">
    <property type="entry name" value="Spermadhesin, CUB domain"/>
    <property type="match status" value="1"/>
</dbReference>
<keyword evidence="3" id="KW-0768">Sushi</keyword>
<keyword evidence="4" id="KW-0472">Membrane</keyword>
<dbReference type="Gene3D" id="2.10.70.10">
    <property type="entry name" value="Complement Module, domain 1"/>
    <property type="match status" value="1"/>
</dbReference>
<dbReference type="InterPro" id="IPR035976">
    <property type="entry name" value="Sushi/SCR/CCP_sf"/>
</dbReference>
<name>A0ABY7DNW3_MYAAR</name>
<dbReference type="SMART" id="SM00032">
    <property type="entry name" value="CCP"/>
    <property type="match status" value="1"/>
</dbReference>
<feature type="disulfide bond" evidence="3">
    <location>
        <begin position="198"/>
        <end position="225"/>
    </location>
</feature>
<dbReference type="PROSITE" id="PS01180">
    <property type="entry name" value="CUB"/>
    <property type="match status" value="1"/>
</dbReference>
<evidence type="ECO:0000313" key="8">
    <source>
        <dbReference type="Proteomes" id="UP001164746"/>
    </source>
</evidence>
<dbReference type="PANTHER" id="PTHR24251">
    <property type="entry name" value="OVOCHYMASE-RELATED"/>
    <property type="match status" value="1"/>
</dbReference>
<feature type="domain" description="CUB" evidence="5">
    <location>
        <begin position="59"/>
        <end position="170"/>
    </location>
</feature>
<dbReference type="EMBL" id="CP111014">
    <property type="protein sequence ID" value="WAQ98417.1"/>
    <property type="molecule type" value="Genomic_DNA"/>
</dbReference>
<dbReference type="SUPFAM" id="SSF57535">
    <property type="entry name" value="Complement control module/SCR domain"/>
    <property type="match status" value="1"/>
</dbReference>
<evidence type="ECO:0000313" key="7">
    <source>
        <dbReference type="EMBL" id="WAQ98417.1"/>
    </source>
</evidence>
<dbReference type="Pfam" id="PF00431">
    <property type="entry name" value="CUB"/>
    <property type="match status" value="1"/>
</dbReference>
<keyword evidence="4" id="KW-0812">Transmembrane</keyword>
<proteinExistence type="predicted"/>
<keyword evidence="2 3" id="KW-1015">Disulfide bond</keyword>
<evidence type="ECO:0000256" key="2">
    <source>
        <dbReference type="ARBA" id="ARBA00023157"/>
    </source>
</evidence>
<protein>
    <submittedName>
        <fullName evidence="7">CSMD1-like protein</fullName>
    </submittedName>
</protein>
<keyword evidence="1" id="KW-0677">Repeat</keyword>
<dbReference type="Proteomes" id="UP001164746">
    <property type="component" value="Chromosome 3"/>
</dbReference>
<dbReference type="Pfam" id="PF00084">
    <property type="entry name" value="Sushi"/>
    <property type="match status" value="1"/>
</dbReference>
<dbReference type="Gene3D" id="2.60.120.290">
    <property type="entry name" value="Spermadhesin, CUB domain"/>
    <property type="match status" value="1"/>
</dbReference>
<comment type="caution">
    <text evidence="3">Lacks conserved residue(s) required for the propagation of feature annotation.</text>
</comment>
<evidence type="ECO:0000256" key="4">
    <source>
        <dbReference type="SAM" id="Phobius"/>
    </source>
</evidence>
<keyword evidence="8" id="KW-1185">Reference proteome</keyword>
<dbReference type="CDD" id="cd00041">
    <property type="entry name" value="CUB"/>
    <property type="match status" value="1"/>
</dbReference>
<gene>
    <name evidence="7" type="ORF">MAR_022790</name>
</gene>
<feature type="non-terminal residue" evidence="7">
    <location>
        <position position="1"/>
    </location>
</feature>
<dbReference type="InterPro" id="IPR000859">
    <property type="entry name" value="CUB_dom"/>
</dbReference>
<organism evidence="7 8">
    <name type="scientific">Mya arenaria</name>
    <name type="common">Soft-shell clam</name>
    <dbReference type="NCBI Taxonomy" id="6604"/>
    <lineage>
        <taxon>Eukaryota</taxon>
        <taxon>Metazoa</taxon>
        <taxon>Spiralia</taxon>
        <taxon>Lophotrochozoa</taxon>
        <taxon>Mollusca</taxon>
        <taxon>Bivalvia</taxon>
        <taxon>Autobranchia</taxon>
        <taxon>Heteroconchia</taxon>
        <taxon>Euheterodonta</taxon>
        <taxon>Imparidentia</taxon>
        <taxon>Neoheterodontei</taxon>
        <taxon>Myida</taxon>
        <taxon>Myoidea</taxon>
        <taxon>Myidae</taxon>
        <taxon>Mya</taxon>
    </lineage>
</organism>
<dbReference type="InterPro" id="IPR000436">
    <property type="entry name" value="Sushi_SCR_CCP_dom"/>
</dbReference>